<organism evidence="1 2">
    <name type="scientific">Handelsmanbacteria sp. (strain RIFCSPLOWO2_12_FULL_64_10)</name>
    <dbReference type="NCBI Taxonomy" id="1817868"/>
    <lineage>
        <taxon>Bacteria</taxon>
        <taxon>Candidatus Handelsmaniibacteriota</taxon>
    </lineage>
</organism>
<sequence length="103" mass="10846">MRVNPAQINAYAREIARPPAQTGAVLDLTTTRGSAPVARSLPGPRPDGEVGAIQGVLTPEESRFIAALFPRQEGADAKVGQIYTYAGRPMPGPIPGIRLDLKG</sequence>
<comment type="caution">
    <text evidence="1">The sequence shown here is derived from an EMBL/GenBank/DDBJ whole genome shotgun (WGS) entry which is preliminary data.</text>
</comment>
<dbReference type="Proteomes" id="UP000178606">
    <property type="component" value="Unassembled WGS sequence"/>
</dbReference>
<evidence type="ECO:0000313" key="2">
    <source>
        <dbReference type="Proteomes" id="UP000178606"/>
    </source>
</evidence>
<dbReference type="EMBL" id="MFKF01000023">
    <property type="protein sequence ID" value="OGG56828.1"/>
    <property type="molecule type" value="Genomic_DNA"/>
</dbReference>
<proteinExistence type="predicted"/>
<protein>
    <submittedName>
        <fullName evidence="1">Uncharacterized protein</fullName>
    </submittedName>
</protein>
<reference evidence="1 2" key="1">
    <citation type="journal article" date="2016" name="Nat. Commun.">
        <title>Thousands of microbial genomes shed light on interconnected biogeochemical processes in an aquifer system.</title>
        <authorList>
            <person name="Anantharaman K."/>
            <person name="Brown C.T."/>
            <person name="Hug L.A."/>
            <person name="Sharon I."/>
            <person name="Castelle C.J."/>
            <person name="Probst A.J."/>
            <person name="Thomas B.C."/>
            <person name="Singh A."/>
            <person name="Wilkins M.J."/>
            <person name="Karaoz U."/>
            <person name="Brodie E.L."/>
            <person name="Williams K.H."/>
            <person name="Hubbard S.S."/>
            <person name="Banfield J.F."/>
        </authorList>
    </citation>
    <scope>NUCLEOTIDE SEQUENCE [LARGE SCALE GENOMIC DNA]</scope>
    <source>
        <strain evidence="2">RIFCSPLOWO2_12_FULL_64_10</strain>
    </source>
</reference>
<name>A0A1F6D5W7_HANXR</name>
<gene>
    <name evidence="1" type="ORF">A3F84_10550</name>
</gene>
<evidence type="ECO:0000313" key="1">
    <source>
        <dbReference type="EMBL" id="OGG56828.1"/>
    </source>
</evidence>
<accession>A0A1F6D5W7</accession>
<dbReference type="AlphaFoldDB" id="A0A1F6D5W7"/>